<reference evidence="6" key="1">
    <citation type="journal article" date="2019" name="Genome Announc.">
        <title>Draft Genome Sequence of Pseudoalteromonas piscicida Strain 36Y ROTHPW, an Hypersaline Seawater Isolate from the South Coast of Sonora, Mexico.</title>
        <authorList>
            <person name="Sanchez-Diaz R."/>
            <person name="Molina-Garza Z.J."/>
            <person name="Cruz-Suarez L.E."/>
            <person name="Selvin J."/>
            <person name="Kiran G.S."/>
            <person name="Ibarra-Gamez J.C."/>
            <person name="Gomez-Gil B."/>
            <person name="Galaviz-Silva L."/>
        </authorList>
    </citation>
    <scope>NUCLEOTIDE SEQUENCE [LARGE SCALE GENOMIC DNA]</scope>
    <source>
        <strain evidence="6">36Y_RITHPW</strain>
    </source>
</reference>
<dbReference type="Gene3D" id="3.40.50.2300">
    <property type="match status" value="2"/>
</dbReference>
<evidence type="ECO:0000313" key="6">
    <source>
        <dbReference type="Proteomes" id="UP000228621"/>
    </source>
</evidence>
<keyword evidence="2" id="KW-0238">DNA-binding</keyword>
<dbReference type="SUPFAM" id="SSF47413">
    <property type="entry name" value="lambda repressor-like DNA-binding domains"/>
    <property type="match status" value="1"/>
</dbReference>
<dbReference type="Proteomes" id="UP000228621">
    <property type="component" value="Unassembled WGS sequence"/>
</dbReference>
<dbReference type="InterPro" id="IPR000843">
    <property type="entry name" value="HTH_LacI"/>
</dbReference>
<keyword evidence="1" id="KW-0805">Transcription regulation</keyword>
<dbReference type="SMART" id="SM00354">
    <property type="entry name" value="HTH_LACI"/>
    <property type="match status" value="1"/>
</dbReference>
<dbReference type="GO" id="GO:0000976">
    <property type="term" value="F:transcription cis-regulatory region binding"/>
    <property type="evidence" value="ECO:0007669"/>
    <property type="project" value="TreeGrafter"/>
</dbReference>
<comment type="caution">
    <text evidence="5">The sequence shown here is derived from an EMBL/GenBank/DDBJ whole genome shotgun (WGS) entry which is preliminary data.</text>
</comment>
<keyword evidence="6" id="KW-1185">Reference proteome</keyword>
<dbReference type="GO" id="GO:0003700">
    <property type="term" value="F:DNA-binding transcription factor activity"/>
    <property type="evidence" value="ECO:0007669"/>
    <property type="project" value="TreeGrafter"/>
</dbReference>
<dbReference type="Gene3D" id="1.10.260.40">
    <property type="entry name" value="lambda repressor-like DNA-binding domains"/>
    <property type="match status" value="1"/>
</dbReference>
<name>A0A2A5JPN1_PSEO7</name>
<protein>
    <submittedName>
        <fullName evidence="5">LacI family transcriptional regulator</fullName>
    </submittedName>
</protein>
<gene>
    <name evidence="5" type="ORF">CEX98_12940</name>
</gene>
<keyword evidence="3" id="KW-0804">Transcription</keyword>
<sequence length="337" mass="36751">MATIYEVSKAAGVSLATVSRVMNGNAKVSDKTKAKVLAAMSELGYKPNAIAQSLASNRSNSVGLMVSELHGSFFGDMMSTIENTLRTAGKHAIIAAGHSDADKEQQAIEFLLDRRCDALIVHAEAVSDEYLIELAERDVELVLVNRHIPELAERCFYTDNELGGYLATEALLQRGHQNIAYISGPLFKLDAKARLAGHKKALAEYDIAFNPSLTFEGGYHETDGMAGFAHLMQTGLPFSALVCANDEMASGAMTAAREAGLNVPTELSVVGFDDVLFTKYLYPKLTTIDNPIRKMGDAAARWVLKHVYKEKHQPDVENLYPPTLILRDSIATKTKVE</sequence>
<feature type="domain" description="HTH lacI-type" evidence="4">
    <location>
        <begin position="2"/>
        <end position="56"/>
    </location>
</feature>
<dbReference type="EMBL" id="NKHF01000056">
    <property type="protein sequence ID" value="PCK31378.1"/>
    <property type="molecule type" value="Genomic_DNA"/>
</dbReference>
<dbReference type="Pfam" id="PF00356">
    <property type="entry name" value="LacI"/>
    <property type="match status" value="1"/>
</dbReference>
<evidence type="ECO:0000256" key="3">
    <source>
        <dbReference type="ARBA" id="ARBA00023163"/>
    </source>
</evidence>
<evidence type="ECO:0000256" key="1">
    <source>
        <dbReference type="ARBA" id="ARBA00023015"/>
    </source>
</evidence>
<proteinExistence type="predicted"/>
<organism evidence="5 6">
    <name type="scientific">Pseudoalteromonas piscicida</name>
    <dbReference type="NCBI Taxonomy" id="43662"/>
    <lineage>
        <taxon>Bacteria</taxon>
        <taxon>Pseudomonadati</taxon>
        <taxon>Pseudomonadota</taxon>
        <taxon>Gammaproteobacteria</taxon>
        <taxon>Alteromonadales</taxon>
        <taxon>Pseudoalteromonadaceae</taxon>
        <taxon>Pseudoalteromonas</taxon>
    </lineage>
</organism>
<dbReference type="RefSeq" id="WP_099642484.1">
    <property type="nucleotide sequence ID" value="NZ_NKHF01000056.1"/>
</dbReference>
<dbReference type="InterPro" id="IPR010982">
    <property type="entry name" value="Lambda_DNA-bd_dom_sf"/>
</dbReference>
<dbReference type="SUPFAM" id="SSF53822">
    <property type="entry name" value="Periplasmic binding protein-like I"/>
    <property type="match status" value="1"/>
</dbReference>
<dbReference type="InterPro" id="IPR028082">
    <property type="entry name" value="Peripla_BP_I"/>
</dbReference>
<evidence type="ECO:0000313" key="5">
    <source>
        <dbReference type="EMBL" id="PCK31378.1"/>
    </source>
</evidence>
<dbReference type="PROSITE" id="PS50932">
    <property type="entry name" value="HTH_LACI_2"/>
    <property type="match status" value="1"/>
</dbReference>
<dbReference type="PANTHER" id="PTHR30146">
    <property type="entry name" value="LACI-RELATED TRANSCRIPTIONAL REPRESSOR"/>
    <property type="match status" value="1"/>
</dbReference>
<accession>A0A2A5JPN1</accession>
<dbReference type="AlphaFoldDB" id="A0A2A5JPN1"/>
<dbReference type="PANTHER" id="PTHR30146:SF109">
    <property type="entry name" value="HTH-TYPE TRANSCRIPTIONAL REGULATOR GALS"/>
    <property type="match status" value="1"/>
</dbReference>
<dbReference type="PRINTS" id="PR00036">
    <property type="entry name" value="HTHLACI"/>
</dbReference>
<dbReference type="CDD" id="cd01392">
    <property type="entry name" value="HTH_LacI"/>
    <property type="match status" value="1"/>
</dbReference>
<evidence type="ECO:0000259" key="4">
    <source>
        <dbReference type="PROSITE" id="PS50932"/>
    </source>
</evidence>
<dbReference type="OrthoDB" id="9798934at2"/>
<dbReference type="InterPro" id="IPR046335">
    <property type="entry name" value="LacI/GalR-like_sensor"/>
</dbReference>
<dbReference type="CDD" id="cd06270">
    <property type="entry name" value="PBP1_GalS-like"/>
    <property type="match status" value="1"/>
</dbReference>
<evidence type="ECO:0000256" key="2">
    <source>
        <dbReference type="ARBA" id="ARBA00023125"/>
    </source>
</evidence>
<dbReference type="Pfam" id="PF13377">
    <property type="entry name" value="Peripla_BP_3"/>
    <property type="match status" value="1"/>
</dbReference>